<dbReference type="CDD" id="cd16429">
    <property type="entry name" value="VirB10"/>
    <property type="match status" value="1"/>
</dbReference>
<dbReference type="Gene3D" id="2.40.128.260">
    <property type="entry name" value="Type IV secretion system, VirB10/TraB/TrbI"/>
    <property type="match status" value="1"/>
</dbReference>
<organism evidence="8 9">
    <name type="scientific">Jannaschia rubra</name>
    <dbReference type="NCBI Taxonomy" id="282197"/>
    <lineage>
        <taxon>Bacteria</taxon>
        <taxon>Pseudomonadati</taxon>
        <taxon>Pseudomonadota</taxon>
        <taxon>Alphaproteobacteria</taxon>
        <taxon>Rhodobacterales</taxon>
        <taxon>Roseobacteraceae</taxon>
        <taxon>Jannaschia</taxon>
    </lineage>
</organism>
<feature type="region of interest" description="Disordered" evidence="6">
    <location>
        <begin position="45"/>
        <end position="102"/>
    </location>
</feature>
<name>A0A0M6XUR1_9RHOB</name>
<feature type="compositionally biased region" description="Basic and acidic residues" evidence="6">
    <location>
        <begin position="181"/>
        <end position="199"/>
    </location>
</feature>
<keyword evidence="5 7" id="KW-0472">Membrane</keyword>
<accession>A0A0M6XUR1</accession>
<dbReference type="Proteomes" id="UP000048908">
    <property type="component" value="Unassembled WGS sequence"/>
</dbReference>
<comment type="similarity">
    <text evidence="2">Belongs to the TrbI/VirB10 family.</text>
</comment>
<keyword evidence="9" id="KW-1185">Reference proteome</keyword>
<evidence type="ECO:0000256" key="1">
    <source>
        <dbReference type="ARBA" id="ARBA00004167"/>
    </source>
</evidence>
<dbReference type="InterPro" id="IPR005498">
    <property type="entry name" value="T4SS_VirB10/TraB/TrbI"/>
</dbReference>
<keyword evidence="4 7" id="KW-1133">Transmembrane helix</keyword>
<feature type="transmembrane region" description="Helical" evidence="7">
    <location>
        <begin position="27"/>
        <end position="48"/>
    </location>
</feature>
<dbReference type="STRING" id="282197.SAMN04488517_11019"/>
<dbReference type="OrthoDB" id="9807354at2"/>
<evidence type="ECO:0000256" key="4">
    <source>
        <dbReference type="ARBA" id="ARBA00022989"/>
    </source>
</evidence>
<evidence type="ECO:0000313" key="8">
    <source>
        <dbReference type="EMBL" id="CTQ34840.1"/>
    </source>
</evidence>
<evidence type="ECO:0000313" key="9">
    <source>
        <dbReference type="Proteomes" id="UP000048908"/>
    </source>
</evidence>
<proteinExistence type="inferred from homology"/>
<comment type="subcellular location">
    <subcellularLocation>
        <location evidence="1">Membrane</location>
        <topology evidence="1">Single-pass membrane protein</topology>
    </subcellularLocation>
</comment>
<gene>
    <name evidence="8" type="primary">ptlG_2</name>
    <name evidence="8" type="ORF">JAN5088_03636</name>
</gene>
<dbReference type="AlphaFoldDB" id="A0A0M6XUR1"/>
<dbReference type="EMBL" id="CXPG01000027">
    <property type="protein sequence ID" value="CTQ34840.1"/>
    <property type="molecule type" value="Genomic_DNA"/>
</dbReference>
<evidence type="ECO:0000256" key="6">
    <source>
        <dbReference type="SAM" id="MobiDB-lite"/>
    </source>
</evidence>
<reference evidence="8 9" key="1">
    <citation type="submission" date="2015-07" db="EMBL/GenBank/DDBJ databases">
        <authorList>
            <person name="Noorani M."/>
        </authorList>
    </citation>
    <scope>NUCLEOTIDE SEQUENCE [LARGE SCALE GENOMIC DNA]</scope>
    <source>
        <strain evidence="8 9">CECT 5088</strain>
    </source>
</reference>
<evidence type="ECO:0000256" key="3">
    <source>
        <dbReference type="ARBA" id="ARBA00022692"/>
    </source>
</evidence>
<dbReference type="RefSeq" id="WP_055684201.1">
    <property type="nucleotide sequence ID" value="NZ_CXPG01000027.1"/>
</dbReference>
<sequence length="504" mass="52854">MAETTREGSEAVREKPYVVERPRRRPWAAAALVAAGVAGAGLTAWPAIQGQETPPPETSKAQAWQEEDADGSFGKLDMTPEPAVMAEPLDDGPSQDDLNAQRENLERRNAELAEEMAALRAQLAELAERPPADDGAALAEAVSAMQAQNAELVAQLQAEFDNRLRGAELEAEQRLARERARRETEAAAAEAERLRREQETQAATMRLEALSRQVVAVEEENRDLRGRLEGGMDDMARARSEADRQAAAEAERRAQLEARRAEAQALARAQVRSDGVVFDAGGGIAGVSEAGQGAPAPGDAAGRAFVAGLAKAAPVARAKAIANPARTVLQGTVIEATLETAIDTRLPGPVTAVVTRPVHGFDHSRVLIPAGSRLFGAYSADVSLGQRRALVGWSRIVTPDGQSVTLAGFGADAQGRSGLTGRVDSRFGQRFGSAAFLSVIGAAPALAAAEAGGGIEGEVAEDIGMSLERTTRGAIGAYATLPPVVTVEPGAAITVIVDRDLELL</sequence>
<keyword evidence="3 7" id="KW-0812">Transmembrane</keyword>
<dbReference type="Pfam" id="PF03743">
    <property type="entry name" value="TrbI"/>
    <property type="match status" value="1"/>
</dbReference>
<dbReference type="InterPro" id="IPR042217">
    <property type="entry name" value="T4SS_VirB10/TrbI"/>
</dbReference>
<evidence type="ECO:0000256" key="2">
    <source>
        <dbReference type="ARBA" id="ARBA00010265"/>
    </source>
</evidence>
<protein>
    <submittedName>
        <fullName evidence="8">Pertussis toxin liberation protein G</fullName>
    </submittedName>
</protein>
<evidence type="ECO:0000256" key="5">
    <source>
        <dbReference type="ARBA" id="ARBA00023136"/>
    </source>
</evidence>
<dbReference type="GO" id="GO:0016020">
    <property type="term" value="C:membrane"/>
    <property type="evidence" value="ECO:0007669"/>
    <property type="project" value="UniProtKB-SubCell"/>
</dbReference>
<feature type="region of interest" description="Disordered" evidence="6">
    <location>
        <begin position="181"/>
        <end position="200"/>
    </location>
</feature>
<evidence type="ECO:0000256" key="7">
    <source>
        <dbReference type="SAM" id="Phobius"/>
    </source>
</evidence>